<organism evidence="2 3">
    <name type="scientific">Porphyromonas circumdentaria</name>
    <dbReference type="NCBI Taxonomy" id="29524"/>
    <lineage>
        <taxon>Bacteria</taxon>
        <taxon>Pseudomonadati</taxon>
        <taxon>Bacteroidota</taxon>
        <taxon>Bacteroidia</taxon>
        <taxon>Bacteroidales</taxon>
        <taxon>Porphyromonadaceae</taxon>
        <taxon>Porphyromonas</taxon>
    </lineage>
</organism>
<evidence type="ECO:0000313" key="3">
    <source>
        <dbReference type="Proteomes" id="UP000190121"/>
    </source>
</evidence>
<sequence length="506" mass="57083">MLRGLIRWHKWLSWLLTIFLLFFAVSGIILNHRSALSDIDISRGLLPPSYRYNNWNQGSMVGTLSVAPGRNLVYGYSGIWSTDSLANRFTDFSKGLPRAADRRMIRALREAPSGTLFAVTPYNLYQYQKNQWNVHPLGIKRGDAHFTDLTFKGDSMLVLSRSELFLSLPPYTHFTQLPLKKPEGYKPQASLFRTLWMLHSGALFGTVGILIVDVIGVLLIILIVTGILISLYRIRTRKNKQKKLRNNTIVKRWNSSLQWHNWVGKSFFILLLLITLTGMFLRPPLLVPIARTKVPTVPGTALHSDNPWEDKLRKLRYDPTAGDWLLSSSEGFFSLRSLDAEPQRVASPPPVSVMGVNVLEQEADGLWVVGSFSGIYLWDRAAQTTFDYISRELVQPARGGMPSFDNAICGFSPHFAQGPLVVDYRKGAFFTTSNLPSPPMPEGLAPGSISLWQVALEAHTGRLFIPHTTLSLLYIFVAGLFILVIIISGYIVYKKRYVKSRKTEKK</sequence>
<feature type="transmembrane region" description="Helical" evidence="1">
    <location>
        <begin position="472"/>
        <end position="493"/>
    </location>
</feature>
<gene>
    <name evidence="2" type="ORF">SAMN02745171_00285</name>
</gene>
<evidence type="ECO:0000313" key="2">
    <source>
        <dbReference type="EMBL" id="SJZ49003.1"/>
    </source>
</evidence>
<keyword evidence="1" id="KW-0472">Membrane</keyword>
<dbReference type="RefSeq" id="WP_078736251.1">
    <property type="nucleotide sequence ID" value="NZ_FUXE01000002.1"/>
</dbReference>
<dbReference type="Pfam" id="PF03929">
    <property type="entry name" value="PepSY_TM"/>
    <property type="match status" value="1"/>
</dbReference>
<protein>
    <submittedName>
        <fullName evidence="2">PepSY-associated TM region</fullName>
    </submittedName>
</protein>
<dbReference type="STRING" id="29524.SAMN02745171_00285"/>
<keyword evidence="3" id="KW-1185">Reference proteome</keyword>
<keyword evidence="1" id="KW-0812">Transmembrane</keyword>
<dbReference type="InterPro" id="IPR005625">
    <property type="entry name" value="PepSY-ass_TM"/>
</dbReference>
<dbReference type="Proteomes" id="UP000190121">
    <property type="component" value="Unassembled WGS sequence"/>
</dbReference>
<dbReference type="EMBL" id="FUXE01000002">
    <property type="protein sequence ID" value="SJZ49003.1"/>
    <property type="molecule type" value="Genomic_DNA"/>
</dbReference>
<feature type="transmembrane region" description="Helical" evidence="1">
    <location>
        <begin position="262"/>
        <end position="281"/>
    </location>
</feature>
<dbReference type="OrthoDB" id="1111139at2"/>
<dbReference type="AlphaFoldDB" id="A0A1T4L2Y2"/>
<evidence type="ECO:0000256" key="1">
    <source>
        <dbReference type="SAM" id="Phobius"/>
    </source>
</evidence>
<accession>A0A1T4L2Y2</accession>
<keyword evidence="1" id="KW-1133">Transmembrane helix</keyword>
<feature type="transmembrane region" description="Helical" evidence="1">
    <location>
        <begin position="12"/>
        <end position="30"/>
    </location>
</feature>
<feature type="transmembrane region" description="Helical" evidence="1">
    <location>
        <begin position="217"/>
        <end position="234"/>
    </location>
</feature>
<proteinExistence type="predicted"/>
<reference evidence="3" key="1">
    <citation type="submission" date="2017-02" db="EMBL/GenBank/DDBJ databases">
        <authorList>
            <person name="Varghese N."/>
            <person name="Submissions S."/>
        </authorList>
    </citation>
    <scope>NUCLEOTIDE SEQUENCE [LARGE SCALE GENOMIC DNA]</scope>
    <source>
        <strain evidence="3">ATCC 51356</strain>
    </source>
</reference>
<dbReference type="PANTHER" id="PTHR34219">
    <property type="entry name" value="IRON-REGULATED INNER MEMBRANE PROTEIN-RELATED"/>
    <property type="match status" value="1"/>
</dbReference>
<name>A0A1T4L2Y2_9PORP</name>